<evidence type="ECO:0000259" key="7">
    <source>
        <dbReference type="Pfam" id="PF08340"/>
    </source>
</evidence>
<dbReference type="PANTHER" id="PTHR30636">
    <property type="entry name" value="UPF0701 PROTEIN YICC"/>
    <property type="match status" value="1"/>
</dbReference>
<keyword evidence="4" id="KW-0378">Hydrolase</keyword>
<dbReference type="GO" id="GO:0004521">
    <property type="term" value="F:RNA endonuclease activity"/>
    <property type="evidence" value="ECO:0007669"/>
    <property type="project" value="InterPro"/>
</dbReference>
<dbReference type="InterPro" id="IPR013551">
    <property type="entry name" value="YicC-like_C"/>
</dbReference>
<dbReference type="Pfam" id="PF03755">
    <property type="entry name" value="YicC-like_N"/>
    <property type="match status" value="1"/>
</dbReference>
<feature type="domain" description="Endoribonuclease YicC-like N-terminal" evidence="6">
    <location>
        <begin position="2"/>
        <end position="155"/>
    </location>
</feature>
<dbReference type="PANTHER" id="PTHR30636:SF3">
    <property type="entry name" value="UPF0701 PROTEIN YICC"/>
    <property type="match status" value="1"/>
</dbReference>
<dbReference type="Proteomes" id="UP000324781">
    <property type="component" value="Unassembled WGS sequence"/>
</dbReference>
<proteinExistence type="inferred from homology"/>
<dbReference type="InterPro" id="IPR013527">
    <property type="entry name" value="YicC-like_N"/>
</dbReference>
<evidence type="ECO:0000259" key="6">
    <source>
        <dbReference type="Pfam" id="PF03755"/>
    </source>
</evidence>
<keyword evidence="2" id="KW-0540">Nuclease</keyword>
<dbReference type="Pfam" id="PF08340">
    <property type="entry name" value="YicC-like_C"/>
    <property type="match status" value="1"/>
</dbReference>
<accession>A0A1M6B9E9</accession>
<sequence length="290" mass="33305">MLRSMTGFGCYEYSEDDITFTIEIKTVNHRYFDLFLRMPKQIQAFEDRVRSIVSNKIQRGKVDVYITCDNKAEDAIDVVLDERLARAYSDALKAMADHLGIKDDISVSTLARFPDILKVEKKEDDERIGNILEKAVDQAVSSLVEMREKEGEKLKESMVLNLQNVRAYLDKVRERAPLVVREYKEKLEARIEELAGMKVDPARLAMEVALFADKCSIDEEIVRLESHIDQMNDLLEKGSPVGKKLDFLIQEMNREVNTIGAKASDLDITRCVVELKSEIEKLREQVQNIE</sequence>
<dbReference type="GO" id="GO:0016787">
    <property type="term" value="F:hydrolase activity"/>
    <property type="evidence" value="ECO:0007669"/>
    <property type="project" value="UniProtKB-KW"/>
</dbReference>
<dbReference type="InterPro" id="IPR005229">
    <property type="entry name" value="YicC/YloC-like"/>
</dbReference>
<dbReference type="OrthoDB" id="9771229at2"/>
<keyword evidence="3" id="KW-0255">Endonuclease</keyword>
<evidence type="ECO:0000256" key="4">
    <source>
        <dbReference type="ARBA" id="ARBA00022801"/>
    </source>
</evidence>
<dbReference type="EMBL" id="FQZP01000002">
    <property type="protein sequence ID" value="SHI45287.1"/>
    <property type="molecule type" value="Genomic_DNA"/>
</dbReference>
<organism evidence="8 9">
    <name type="scientific">Thermoclostridium caenicola</name>
    <dbReference type="NCBI Taxonomy" id="659425"/>
    <lineage>
        <taxon>Bacteria</taxon>
        <taxon>Bacillati</taxon>
        <taxon>Bacillota</taxon>
        <taxon>Clostridia</taxon>
        <taxon>Eubacteriales</taxon>
        <taxon>Oscillospiraceae</taxon>
        <taxon>Thermoclostridium</taxon>
    </lineage>
</organism>
<dbReference type="RefSeq" id="WP_149677512.1">
    <property type="nucleotide sequence ID" value="NZ_DAONMB010000027.1"/>
</dbReference>
<evidence type="ECO:0000256" key="3">
    <source>
        <dbReference type="ARBA" id="ARBA00022759"/>
    </source>
</evidence>
<evidence type="ECO:0000256" key="2">
    <source>
        <dbReference type="ARBA" id="ARBA00022722"/>
    </source>
</evidence>
<evidence type="ECO:0000313" key="8">
    <source>
        <dbReference type="EMBL" id="SHI45287.1"/>
    </source>
</evidence>
<dbReference type="NCBIfam" id="TIGR00255">
    <property type="entry name" value="YicC/YloC family endoribonuclease"/>
    <property type="match status" value="1"/>
</dbReference>
<name>A0A1M6B9E9_9FIRM</name>
<comment type="similarity">
    <text evidence="5">Belongs to the YicC/YloC family.</text>
</comment>
<keyword evidence="9" id="KW-1185">Reference proteome</keyword>
<evidence type="ECO:0000313" key="9">
    <source>
        <dbReference type="Proteomes" id="UP000324781"/>
    </source>
</evidence>
<feature type="domain" description="Endoribonuclease YicC-like C-terminal" evidence="7">
    <location>
        <begin position="172"/>
        <end position="290"/>
    </location>
</feature>
<comment type="cofactor">
    <cofactor evidence="1">
        <name>a divalent metal cation</name>
        <dbReference type="ChEBI" id="CHEBI:60240"/>
    </cofactor>
</comment>
<evidence type="ECO:0000256" key="5">
    <source>
        <dbReference type="ARBA" id="ARBA00035648"/>
    </source>
</evidence>
<protein>
    <submittedName>
        <fullName evidence="8">TIGR00255 family protein</fullName>
    </submittedName>
</protein>
<gene>
    <name evidence="8" type="ORF">SAMN05444373_1002114</name>
</gene>
<dbReference type="AlphaFoldDB" id="A0A1M6B9E9"/>
<reference evidence="8 9" key="1">
    <citation type="submission" date="2016-11" db="EMBL/GenBank/DDBJ databases">
        <authorList>
            <person name="Varghese N."/>
            <person name="Submissions S."/>
        </authorList>
    </citation>
    <scope>NUCLEOTIDE SEQUENCE [LARGE SCALE GENOMIC DNA]</scope>
    <source>
        <strain evidence="8 9">DSM 19027</strain>
    </source>
</reference>
<evidence type="ECO:0000256" key="1">
    <source>
        <dbReference type="ARBA" id="ARBA00001968"/>
    </source>
</evidence>